<dbReference type="OrthoDB" id="9930022at2759"/>
<dbReference type="AlphaFoldDB" id="A0A6G1GWA3"/>
<name>A0A6G1GWA3_9PEZI</name>
<dbReference type="GO" id="GO:0016491">
    <property type="term" value="F:oxidoreductase activity"/>
    <property type="evidence" value="ECO:0007669"/>
    <property type="project" value="InterPro"/>
</dbReference>
<dbReference type="InterPro" id="IPR011032">
    <property type="entry name" value="GroES-like_sf"/>
</dbReference>
<protein>
    <submittedName>
        <fullName evidence="2">NAD(P)-binding protein</fullName>
    </submittedName>
</protein>
<dbReference type="Pfam" id="PF08240">
    <property type="entry name" value="ADH_N"/>
    <property type="match status" value="1"/>
</dbReference>
<dbReference type="InterPro" id="IPR013154">
    <property type="entry name" value="ADH-like_N"/>
</dbReference>
<gene>
    <name evidence="2" type="ORF">K402DRAFT_117465</name>
</gene>
<dbReference type="EMBL" id="ML977164">
    <property type="protein sequence ID" value="KAF1985077.1"/>
    <property type="molecule type" value="Genomic_DNA"/>
</dbReference>
<dbReference type="InterPro" id="IPR020843">
    <property type="entry name" value="ER"/>
</dbReference>
<feature type="domain" description="Enoyl reductase (ER)" evidence="1">
    <location>
        <begin position="18"/>
        <end position="347"/>
    </location>
</feature>
<dbReference type="Gene3D" id="3.90.180.10">
    <property type="entry name" value="Medium-chain alcohol dehydrogenases, catalytic domain"/>
    <property type="match status" value="1"/>
</dbReference>
<dbReference type="PANTHER" id="PTHR45033">
    <property type="match status" value="1"/>
</dbReference>
<dbReference type="CDD" id="cd08276">
    <property type="entry name" value="MDR7"/>
    <property type="match status" value="1"/>
</dbReference>
<dbReference type="Proteomes" id="UP000800041">
    <property type="component" value="Unassembled WGS sequence"/>
</dbReference>
<dbReference type="InterPro" id="IPR052711">
    <property type="entry name" value="Zinc_ADH-like"/>
</dbReference>
<proteinExistence type="predicted"/>
<evidence type="ECO:0000259" key="1">
    <source>
        <dbReference type="SMART" id="SM00829"/>
    </source>
</evidence>
<dbReference type="SUPFAM" id="SSF51735">
    <property type="entry name" value="NAD(P)-binding Rossmann-fold domains"/>
    <property type="match status" value="1"/>
</dbReference>
<accession>A0A6G1GWA3</accession>
<sequence length="350" mass="37608">MAASTEYGREWKVVGTTGFDSLQYNEKALVPRLGDKEVLVRFKAASLNYRDLVIPMGKYPAPHREGVVPGSDGAGIVEAAGGSVKRFKIGDRVGTLFNQDHQAGSLTPDGRNTGLGGCYDGTLRDFGAFDETGLVHLPGNLNFLEASTLTCAGLTAWNALYGLKSRSLKQGDVVLTQGTGGVSMFAVQFARASGATVISTTSSNDKASILKKLGAKHVINYKEDPNWGETAKKLTPGGLGVSHILEVGGPATMSQSLKAIKIGGVISIIGFLSSASKDQPTFLDCLKHLCIVRGIIVGSRLQFEEMIRAVEANDIHPIIDEKVFKLEEVKEAYQYMWDQKHFGKLCLEIA</sequence>
<dbReference type="SMART" id="SM00829">
    <property type="entry name" value="PKS_ER"/>
    <property type="match status" value="1"/>
</dbReference>
<dbReference type="InterPro" id="IPR036291">
    <property type="entry name" value="NAD(P)-bd_dom_sf"/>
</dbReference>
<dbReference type="SUPFAM" id="SSF50129">
    <property type="entry name" value="GroES-like"/>
    <property type="match status" value="1"/>
</dbReference>
<dbReference type="Pfam" id="PF00107">
    <property type="entry name" value="ADH_zinc_N"/>
    <property type="match status" value="1"/>
</dbReference>
<dbReference type="PANTHER" id="PTHR45033:SF2">
    <property type="entry name" value="ZINC-TYPE ALCOHOL DEHYDROGENASE-LIKE PROTEIN C1773.06C"/>
    <property type="match status" value="1"/>
</dbReference>
<evidence type="ECO:0000313" key="3">
    <source>
        <dbReference type="Proteomes" id="UP000800041"/>
    </source>
</evidence>
<dbReference type="Gene3D" id="3.40.50.720">
    <property type="entry name" value="NAD(P)-binding Rossmann-like Domain"/>
    <property type="match status" value="1"/>
</dbReference>
<organism evidence="2 3">
    <name type="scientific">Aulographum hederae CBS 113979</name>
    <dbReference type="NCBI Taxonomy" id="1176131"/>
    <lineage>
        <taxon>Eukaryota</taxon>
        <taxon>Fungi</taxon>
        <taxon>Dikarya</taxon>
        <taxon>Ascomycota</taxon>
        <taxon>Pezizomycotina</taxon>
        <taxon>Dothideomycetes</taxon>
        <taxon>Pleosporomycetidae</taxon>
        <taxon>Aulographales</taxon>
        <taxon>Aulographaceae</taxon>
    </lineage>
</organism>
<dbReference type="InterPro" id="IPR013149">
    <property type="entry name" value="ADH-like_C"/>
</dbReference>
<reference evidence="2" key="1">
    <citation type="journal article" date="2020" name="Stud. Mycol.">
        <title>101 Dothideomycetes genomes: a test case for predicting lifestyles and emergence of pathogens.</title>
        <authorList>
            <person name="Haridas S."/>
            <person name="Albert R."/>
            <person name="Binder M."/>
            <person name="Bloem J."/>
            <person name="Labutti K."/>
            <person name="Salamov A."/>
            <person name="Andreopoulos B."/>
            <person name="Baker S."/>
            <person name="Barry K."/>
            <person name="Bills G."/>
            <person name="Bluhm B."/>
            <person name="Cannon C."/>
            <person name="Castanera R."/>
            <person name="Culley D."/>
            <person name="Daum C."/>
            <person name="Ezra D."/>
            <person name="Gonzalez J."/>
            <person name="Henrissat B."/>
            <person name="Kuo A."/>
            <person name="Liang C."/>
            <person name="Lipzen A."/>
            <person name="Lutzoni F."/>
            <person name="Magnuson J."/>
            <person name="Mondo S."/>
            <person name="Nolan M."/>
            <person name="Ohm R."/>
            <person name="Pangilinan J."/>
            <person name="Park H.-J."/>
            <person name="Ramirez L."/>
            <person name="Alfaro M."/>
            <person name="Sun H."/>
            <person name="Tritt A."/>
            <person name="Yoshinaga Y."/>
            <person name="Zwiers L.-H."/>
            <person name="Turgeon B."/>
            <person name="Goodwin S."/>
            <person name="Spatafora J."/>
            <person name="Crous P."/>
            <person name="Grigoriev I."/>
        </authorList>
    </citation>
    <scope>NUCLEOTIDE SEQUENCE</scope>
    <source>
        <strain evidence="2">CBS 113979</strain>
    </source>
</reference>
<keyword evidence="3" id="KW-1185">Reference proteome</keyword>
<evidence type="ECO:0000313" key="2">
    <source>
        <dbReference type="EMBL" id="KAF1985077.1"/>
    </source>
</evidence>